<feature type="region of interest" description="Disordered" evidence="1">
    <location>
        <begin position="265"/>
        <end position="301"/>
    </location>
</feature>
<evidence type="ECO:0000313" key="2">
    <source>
        <dbReference type="EMBL" id="KAK3883441.1"/>
    </source>
</evidence>
<comment type="caution">
    <text evidence="2">The sequence shown here is derived from an EMBL/GenBank/DDBJ whole genome shotgun (WGS) entry which is preliminary data.</text>
</comment>
<name>A0AAE1G1L7_PETCI</name>
<dbReference type="AlphaFoldDB" id="A0AAE1G1L7"/>
<evidence type="ECO:0000313" key="3">
    <source>
        <dbReference type="Proteomes" id="UP001286313"/>
    </source>
</evidence>
<proteinExistence type="predicted"/>
<sequence>MIVIFFSHLGTKSLKKNLKRKVGPSTSKCSVEVDPSVVTKKRKLSQHISFHQLPESAKEVMDSGPFEFTEVTKHCSDYNMLEEERMRVKVEQCNDKEKLEDGRMKVKIEDCSDDKFEEERMKVKVEDCSDYDMLEEERMKVKIEDCTDEDVIVKVEHDIDEDDESKRVKKTNSSYIRKCHETGGGPCPTPPKLDELTLLAESVMQNDLQPALEQLDSVDVESGLEGINCTVGTDGTLQFEASDGELEELGLARIEEKLPSLVDEAVHGQSSKSCTTNSTTTATSRGSSFTTPSRGSSPATVNGCVSVKNKIQRKRKISDAKSEAITKLRLEQTAHRERISSILETELRKVSNKACEFMDGILECCRMITTAVVKKIEECPPEAVLKNIKDFQ</sequence>
<feature type="compositionally biased region" description="Low complexity" evidence="1">
    <location>
        <begin position="270"/>
        <end position="291"/>
    </location>
</feature>
<reference evidence="2" key="1">
    <citation type="submission" date="2023-10" db="EMBL/GenBank/DDBJ databases">
        <title>Genome assemblies of two species of porcelain crab, Petrolisthes cinctipes and Petrolisthes manimaculis (Anomura: Porcellanidae).</title>
        <authorList>
            <person name="Angst P."/>
        </authorList>
    </citation>
    <scope>NUCLEOTIDE SEQUENCE</scope>
    <source>
        <strain evidence="2">PB745_01</strain>
        <tissue evidence="2">Gill</tissue>
    </source>
</reference>
<accession>A0AAE1G1L7</accession>
<keyword evidence="3" id="KW-1185">Reference proteome</keyword>
<evidence type="ECO:0000256" key="1">
    <source>
        <dbReference type="SAM" id="MobiDB-lite"/>
    </source>
</evidence>
<dbReference type="EMBL" id="JAWQEG010000992">
    <property type="protein sequence ID" value="KAK3883441.1"/>
    <property type="molecule type" value="Genomic_DNA"/>
</dbReference>
<gene>
    <name evidence="2" type="ORF">Pcinc_012274</name>
</gene>
<protein>
    <submittedName>
        <fullName evidence="2">Uncharacterized protein</fullName>
    </submittedName>
</protein>
<dbReference type="Proteomes" id="UP001286313">
    <property type="component" value="Unassembled WGS sequence"/>
</dbReference>
<organism evidence="2 3">
    <name type="scientific">Petrolisthes cinctipes</name>
    <name type="common">Flat porcelain crab</name>
    <dbReference type="NCBI Taxonomy" id="88211"/>
    <lineage>
        <taxon>Eukaryota</taxon>
        <taxon>Metazoa</taxon>
        <taxon>Ecdysozoa</taxon>
        <taxon>Arthropoda</taxon>
        <taxon>Crustacea</taxon>
        <taxon>Multicrustacea</taxon>
        <taxon>Malacostraca</taxon>
        <taxon>Eumalacostraca</taxon>
        <taxon>Eucarida</taxon>
        <taxon>Decapoda</taxon>
        <taxon>Pleocyemata</taxon>
        <taxon>Anomura</taxon>
        <taxon>Galatheoidea</taxon>
        <taxon>Porcellanidae</taxon>
        <taxon>Petrolisthes</taxon>
    </lineage>
</organism>